<dbReference type="InterPro" id="IPR037185">
    <property type="entry name" value="EmrE-like"/>
</dbReference>
<evidence type="ECO:0000313" key="9">
    <source>
        <dbReference type="Proteomes" id="UP001271769"/>
    </source>
</evidence>
<organism evidence="8 9">
    <name type="scientific">Dongia rigui</name>
    <dbReference type="NCBI Taxonomy" id="940149"/>
    <lineage>
        <taxon>Bacteria</taxon>
        <taxon>Pseudomonadati</taxon>
        <taxon>Pseudomonadota</taxon>
        <taxon>Alphaproteobacteria</taxon>
        <taxon>Rhodospirillales</taxon>
        <taxon>Dongiaceae</taxon>
        <taxon>Dongia</taxon>
    </lineage>
</organism>
<dbReference type="PANTHER" id="PTHR32322:SF18">
    <property type="entry name" value="S-ADENOSYLMETHIONINE_S-ADENOSYLHOMOCYSTEINE TRANSPORTER"/>
    <property type="match status" value="1"/>
</dbReference>
<dbReference type="InterPro" id="IPR050638">
    <property type="entry name" value="AA-Vitamin_Transporters"/>
</dbReference>
<comment type="subcellular location">
    <subcellularLocation>
        <location evidence="1">Cell membrane</location>
        <topology evidence="1">Multi-pass membrane protein</topology>
    </subcellularLocation>
</comment>
<protein>
    <submittedName>
        <fullName evidence="8">DMT family transporter</fullName>
    </submittedName>
</protein>
<evidence type="ECO:0000256" key="5">
    <source>
        <dbReference type="ARBA" id="ARBA00023136"/>
    </source>
</evidence>
<dbReference type="InterPro" id="IPR000620">
    <property type="entry name" value="EamA_dom"/>
</dbReference>
<dbReference type="PANTHER" id="PTHR32322">
    <property type="entry name" value="INNER MEMBRANE TRANSPORTER"/>
    <property type="match status" value="1"/>
</dbReference>
<feature type="transmembrane region" description="Helical" evidence="6">
    <location>
        <begin position="158"/>
        <end position="182"/>
    </location>
</feature>
<proteinExistence type="predicted"/>
<feature type="transmembrane region" description="Helical" evidence="6">
    <location>
        <begin position="82"/>
        <end position="103"/>
    </location>
</feature>
<feature type="domain" description="EamA" evidence="7">
    <location>
        <begin position="18"/>
        <end position="151"/>
    </location>
</feature>
<evidence type="ECO:0000313" key="8">
    <source>
        <dbReference type="EMBL" id="MDY0871857.1"/>
    </source>
</evidence>
<accession>A0ABU5DX40</accession>
<sequence>MSERGLPAERPAGDNATTGIVLLVLITLFWGVNWPAIKLSVNEVPVWAFRTICLLAGAGGLFAIAAAAKLPLRIPRQDLRPLLIAALGNITGWHLFSALGVMHMQPGRASILAFTMPLWAAPIAALWLKEKIDGLRLAGLGVGMIGLLVLVVPDLANISAAPLGPVFMLLAAISWAFGTVALKTHCYGMPTTSLVAWQMLLGGLPIFIGAALFDGSFDPSAVSALGWGAVAYAALIPMIFCHWAWFRVVGIYPAVVAAIGTLAIPVVGIISSALITGDAVGWDEILSLALVVLALFLVLVAPQLRRRT</sequence>
<reference evidence="8 9" key="1">
    <citation type="journal article" date="2013" name="Antonie Van Leeuwenhoek">
        <title>Dongia rigui sp. nov., isolated from freshwater of a large wetland in Korea.</title>
        <authorList>
            <person name="Baik K.S."/>
            <person name="Hwang Y.M."/>
            <person name="Choi J.S."/>
            <person name="Kwon J."/>
            <person name="Seong C.N."/>
        </authorList>
    </citation>
    <scope>NUCLEOTIDE SEQUENCE [LARGE SCALE GENOMIC DNA]</scope>
    <source>
        <strain evidence="8 9">04SU4-P</strain>
    </source>
</reference>
<feature type="transmembrane region" description="Helical" evidence="6">
    <location>
        <begin position="12"/>
        <end position="32"/>
    </location>
</feature>
<dbReference type="SUPFAM" id="SSF103481">
    <property type="entry name" value="Multidrug resistance efflux transporter EmrE"/>
    <property type="match status" value="2"/>
</dbReference>
<feature type="transmembrane region" description="Helical" evidence="6">
    <location>
        <begin position="225"/>
        <end position="245"/>
    </location>
</feature>
<keyword evidence="3 6" id="KW-0812">Transmembrane</keyword>
<feature type="transmembrane region" description="Helical" evidence="6">
    <location>
        <begin position="135"/>
        <end position="152"/>
    </location>
</feature>
<dbReference type="Pfam" id="PF00892">
    <property type="entry name" value="EamA"/>
    <property type="match status" value="2"/>
</dbReference>
<gene>
    <name evidence="8" type="ORF">SMD31_07980</name>
</gene>
<comment type="caution">
    <text evidence="8">The sequence shown here is derived from an EMBL/GenBank/DDBJ whole genome shotgun (WGS) entry which is preliminary data.</text>
</comment>
<feature type="transmembrane region" description="Helical" evidence="6">
    <location>
        <begin position="47"/>
        <end position="70"/>
    </location>
</feature>
<evidence type="ECO:0000256" key="2">
    <source>
        <dbReference type="ARBA" id="ARBA00022475"/>
    </source>
</evidence>
<feature type="transmembrane region" description="Helical" evidence="6">
    <location>
        <begin position="285"/>
        <end position="304"/>
    </location>
</feature>
<dbReference type="Proteomes" id="UP001271769">
    <property type="component" value="Unassembled WGS sequence"/>
</dbReference>
<evidence type="ECO:0000256" key="3">
    <source>
        <dbReference type="ARBA" id="ARBA00022692"/>
    </source>
</evidence>
<evidence type="ECO:0000256" key="6">
    <source>
        <dbReference type="SAM" id="Phobius"/>
    </source>
</evidence>
<dbReference type="EMBL" id="JAXCLX010000001">
    <property type="protein sequence ID" value="MDY0871857.1"/>
    <property type="molecule type" value="Genomic_DNA"/>
</dbReference>
<feature type="domain" description="EamA" evidence="7">
    <location>
        <begin position="164"/>
        <end position="299"/>
    </location>
</feature>
<keyword evidence="2" id="KW-1003">Cell membrane</keyword>
<name>A0ABU5DX40_9PROT</name>
<keyword evidence="9" id="KW-1185">Reference proteome</keyword>
<feature type="transmembrane region" description="Helical" evidence="6">
    <location>
        <begin position="194"/>
        <end position="213"/>
    </location>
</feature>
<evidence type="ECO:0000256" key="1">
    <source>
        <dbReference type="ARBA" id="ARBA00004651"/>
    </source>
</evidence>
<feature type="transmembrane region" description="Helical" evidence="6">
    <location>
        <begin position="109"/>
        <end position="128"/>
    </location>
</feature>
<feature type="transmembrane region" description="Helical" evidence="6">
    <location>
        <begin position="252"/>
        <end position="273"/>
    </location>
</feature>
<dbReference type="RefSeq" id="WP_320500281.1">
    <property type="nucleotide sequence ID" value="NZ_JAXCLX010000001.1"/>
</dbReference>
<evidence type="ECO:0000256" key="4">
    <source>
        <dbReference type="ARBA" id="ARBA00022989"/>
    </source>
</evidence>
<evidence type="ECO:0000259" key="7">
    <source>
        <dbReference type="Pfam" id="PF00892"/>
    </source>
</evidence>
<keyword evidence="4 6" id="KW-1133">Transmembrane helix</keyword>
<keyword evidence="5 6" id="KW-0472">Membrane</keyword>